<evidence type="ECO:0000256" key="1">
    <source>
        <dbReference type="ARBA" id="ARBA00004651"/>
    </source>
</evidence>
<dbReference type="Pfam" id="PF07690">
    <property type="entry name" value="MFS_1"/>
    <property type="match status" value="1"/>
</dbReference>
<evidence type="ECO:0000256" key="5">
    <source>
        <dbReference type="ARBA" id="ARBA00023136"/>
    </source>
</evidence>
<evidence type="ECO:0000256" key="3">
    <source>
        <dbReference type="ARBA" id="ARBA00022692"/>
    </source>
</evidence>
<dbReference type="PANTHER" id="PTHR23513:SF6">
    <property type="entry name" value="MAJOR FACILITATOR SUPERFAMILY ASSOCIATED DOMAIN-CONTAINING PROTEIN"/>
    <property type="match status" value="1"/>
</dbReference>
<feature type="transmembrane region" description="Helical" evidence="7">
    <location>
        <begin position="332"/>
        <end position="352"/>
    </location>
</feature>
<evidence type="ECO:0000313" key="9">
    <source>
        <dbReference type="EMBL" id="KUO04440.1"/>
    </source>
</evidence>
<dbReference type="SUPFAM" id="SSF103473">
    <property type="entry name" value="MFS general substrate transporter"/>
    <property type="match status" value="1"/>
</dbReference>
<sequence>MSGLGDGIRIIALSVYAATVTDDPVQVSLVTVAGELPWLLVGPFAGTLIDHVDRWRALWVCDAARSLVLACFTALVLADRVGIAALAVTAFLLTSVETMADNLAQAVIPQMVGTRSLDTANSRVLSGRLITMEFLGPPVGTALFALAHLLPFGVATVCFAVSTVLVFGVRPAGAASGDKSARLSPRLLGAQTAQGIRWLWRHRLLRTVCLLMALLNFAVLAVLGIAVLYAMHTLGVSETVYGLLLLVIAAGGLLGLAVAPKVVAVAGRGRSLQLVFAMSPLPFVVAAVTSNALVAACALVFVGIAVSISNVITTTLRQELVPEESFGRVNGAYRLVLNGLAPLGGLTGGFVADQAGLRAPFLLAAALLAVGALASFRLLSDRAVEPFADRPAGTSDPASPTSTETADQ</sequence>
<dbReference type="InterPro" id="IPR011701">
    <property type="entry name" value="MFS"/>
</dbReference>
<feature type="transmembrane region" description="Helical" evidence="7">
    <location>
        <begin position="204"/>
        <end position="229"/>
    </location>
</feature>
<dbReference type="AlphaFoldDB" id="A0A101U5M0"/>
<feature type="domain" description="Major facilitator superfamily (MFS) profile" evidence="8">
    <location>
        <begin position="205"/>
        <end position="408"/>
    </location>
</feature>
<keyword evidence="3 7" id="KW-0812">Transmembrane</keyword>
<feature type="compositionally biased region" description="Polar residues" evidence="6">
    <location>
        <begin position="396"/>
        <end position="408"/>
    </location>
</feature>
<gene>
    <name evidence="9" type="ORF">AQJ67_11935</name>
</gene>
<evidence type="ECO:0000256" key="6">
    <source>
        <dbReference type="SAM" id="MobiDB-lite"/>
    </source>
</evidence>
<keyword evidence="2" id="KW-1003">Cell membrane</keyword>
<dbReference type="CDD" id="cd06173">
    <property type="entry name" value="MFS_MefA_like"/>
    <property type="match status" value="1"/>
</dbReference>
<evidence type="ECO:0000256" key="2">
    <source>
        <dbReference type="ARBA" id="ARBA00022475"/>
    </source>
</evidence>
<feature type="region of interest" description="Disordered" evidence="6">
    <location>
        <begin position="387"/>
        <end position="408"/>
    </location>
</feature>
<dbReference type="InterPro" id="IPR036259">
    <property type="entry name" value="MFS_trans_sf"/>
</dbReference>
<comment type="subcellular location">
    <subcellularLocation>
        <location evidence="1">Cell membrane</location>
        <topology evidence="1">Multi-pass membrane protein</topology>
    </subcellularLocation>
</comment>
<dbReference type="OrthoDB" id="145388at2"/>
<comment type="caution">
    <text evidence="9">The sequence shown here is derived from an EMBL/GenBank/DDBJ whole genome shotgun (WGS) entry which is preliminary data.</text>
</comment>
<dbReference type="Proteomes" id="UP000053429">
    <property type="component" value="Unassembled WGS sequence"/>
</dbReference>
<keyword evidence="5 7" id="KW-0472">Membrane</keyword>
<protein>
    <recommendedName>
        <fullName evidence="8">Major facilitator superfamily (MFS) profile domain-containing protein</fullName>
    </recommendedName>
</protein>
<reference evidence="9 10" key="1">
    <citation type="submission" date="2015-10" db="EMBL/GenBank/DDBJ databases">
        <title>Draft genome sequence of Streptomyces caeruleatus NRRL B-24802, type strain for the species Streptomyces caeruleatus.</title>
        <authorList>
            <person name="Ruckert C."/>
            <person name="Winkler A."/>
            <person name="Kalinowski J."/>
            <person name="Kampfer P."/>
            <person name="Glaeser S."/>
        </authorList>
    </citation>
    <scope>NUCLEOTIDE SEQUENCE [LARGE SCALE GENOMIC DNA]</scope>
    <source>
        <strain evidence="9 10">NRRL B-24802</strain>
    </source>
</reference>
<organism evidence="9 10">
    <name type="scientific">Streptomyces caeruleatus</name>
    <dbReference type="NCBI Taxonomy" id="661399"/>
    <lineage>
        <taxon>Bacteria</taxon>
        <taxon>Bacillati</taxon>
        <taxon>Actinomycetota</taxon>
        <taxon>Actinomycetes</taxon>
        <taxon>Kitasatosporales</taxon>
        <taxon>Streptomycetaceae</taxon>
        <taxon>Streptomyces</taxon>
    </lineage>
</organism>
<dbReference type="STRING" id="661399.AQJ67_11935"/>
<feature type="transmembrane region" description="Helical" evidence="7">
    <location>
        <begin position="359"/>
        <end position="379"/>
    </location>
</feature>
<proteinExistence type="predicted"/>
<dbReference type="PANTHER" id="PTHR23513">
    <property type="entry name" value="INTEGRAL MEMBRANE EFFLUX PROTEIN-RELATED"/>
    <property type="match status" value="1"/>
</dbReference>
<feature type="transmembrane region" description="Helical" evidence="7">
    <location>
        <begin position="283"/>
        <end position="312"/>
    </location>
</feature>
<dbReference type="InterPro" id="IPR020846">
    <property type="entry name" value="MFS_dom"/>
</dbReference>
<feature type="transmembrane region" description="Helical" evidence="7">
    <location>
        <begin position="142"/>
        <end position="169"/>
    </location>
</feature>
<evidence type="ECO:0000313" key="10">
    <source>
        <dbReference type="Proteomes" id="UP000053429"/>
    </source>
</evidence>
<accession>A0A101U5M0</accession>
<dbReference type="Gene3D" id="1.20.1250.20">
    <property type="entry name" value="MFS general substrate transporter like domains"/>
    <property type="match status" value="2"/>
</dbReference>
<name>A0A101U5M0_9ACTN</name>
<evidence type="ECO:0000256" key="4">
    <source>
        <dbReference type="ARBA" id="ARBA00022989"/>
    </source>
</evidence>
<dbReference type="GO" id="GO:0022857">
    <property type="term" value="F:transmembrane transporter activity"/>
    <property type="evidence" value="ECO:0007669"/>
    <property type="project" value="InterPro"/>
</dbReference>
<evidence type="ECO:0000256" key="7">
    <source>
        <dbReference type="SAM" id="Phobius"/>
    </source>
</evidence>
<feature type="transmembrane region" description="Helical" evidence="7">
    <location>
        <begin position="241"/>
        <end position="263"/>
    </location>
</feature>
<dbReference type="GO" id="GO:0005886">
    <property type="term" value="C:plasma membrane"/>
    <property type="evidence" value="ECO:0007669"/>
    <property type="project" value="UniProtKB-SubCell"/>
</dbReference>
<evidence type="ECO:0000259" key="8">
    <source>
        <dbReference type="PROSITE" id="PS50850"/>
    </source>
</evidence>
<keyword evidence="10" id="KW-1185">Reference proteome</keyword>
<keyword evidence="4 7" id="KW-1133">Transmembrane helix</keyword>
<dbReference type="EMBL" id="LMWY01000012">
    <property type="protein sequence ID" value="KUO04440.1"/>
    <property type="molecule type" value="Genomic_DNA"/>
</dbReference>
<dbReference type="PROSITE" id="PS50850">
    <property type="entry name" value="MFS"/>
    <property type="match status" value="1"/>
</dbReference>